<gene>
    <name evidence="1" type="ORF">E2562_022811</name>
</gene>
<protein>
    <submittedName>
        <fullName evidence="1">Uncharacterized protein</fullName>
    </submittedName>
</protein>
<organism evidence="1 2">
    <name type="scientific">Oryza meyeriana var. granulata</name>
    <dbReference type="NCBI Taxonomy" id="110450"/>
    <lineage>
        <taxon>Eukaryota</taxon>
        <taxon>Viridiplantae</taxon>
        <taxon>Streptophyta</taxon>
        <taxon>Embryophyta</taxon>
        <taxon>Tracheophyta</taxon>
        <taxon>Spermatophyta</taxon>
        <taxon>Magnoliopsida</taxon>
        <taxon>Liliopsida</taxon>
        <taxon>Poales</taxon>
        <taxon>Poaceae</taxon>
        <taxon>BOP clade</taxon>
        <taxon>Oryzoideae</taxon>
        <taxon>Oryzeae</taxon>
        <taxon>Oryzinae</taxon>
        <taxon>Oryza</taxon>
        <taxon>Oryza meyeriana</taxon>
    </lineage>
</organism>
<accession>A0A6G1FBA6</accession>
<keyword evidence="2" id="KW-1185">Reference proteome</keyword>
<dbReference type="AlphaFoldDB" id="A0A6G1FBA6"/>
<evidence type="ECO:0000313" key="2">
    <source>
        <dbReference type="Proteomes" id="UP000479710"/>
    </source>
</evidence>
<dbReference type="EMBL" id="SPHZ02000001">
    <property type="protein sequence ID" value="KAF0934121.1"/>
    <property type="molecule type" value="Genomic_DNA"/>
</dbReference>
<comment type="caution">
    <text evidence="1">The sequence shown here is derived from an EMBL/GenBank/DDBJ whole genome shotgun (WGS) entry which is preliminary data.</text>
</comment>
<evidence type="ECO:0000313" key="1">
    <source>
        <dbReference type="EMBL" id="KAF0934121.1"/>
    </source>
</evidence>
<reference evidence="1 2" key="1">
    <citation type="submission" date="2019-11" db="EMBL/GenBank/DDBJ databases">
        <title>Whole genome sequence of Oryza granulata.</title>
        <authorList>
            <person name="Li W."/>
        </authorList>
    </citation>
    <scope>NUCLEOTIDE SEQUENCE [LARGE SCALE GENOMIC DNA]</scope>
    <source>
        <strain evidence="2">cv. Menghai</strain>
        <tissue evidence="1">Leaf</tissue>
    </source>
</reference>
<sequence length="77" mass="8439">MAAMWGRVAQGWRPWRLLGWRRKTSPIGGPRPHLSVAQAVTGAGGGPSRWAIVARLGHWGRRADEEGRAGRRNGSGW</sequence>
<proteinExistence type="predicted"/>
<name>A0A6G1FBA6_9ORYZ</name>
<dbReference type="Proteomes" id="UP000479710">
    <property type="component" value="Unassembled WGS sequence"/>
</dbReference>